<dbReference type="EMBL" id="MG004687">
    <property type="protein sequence ID" value="ATS93314.1"/>
    <property type="molecule type" value="Genomic_DNA"/>
</dbReference>
<gene>
    <name evidence="1" type="ORF">mutPK1A2_p12</name>
</gene>
<accession>A0A2H4N042</accession>
<name>A0A2H4N042_9CAUD</name>
<reference evidence="1 2" key="1">
    <citation type="journal article" date="2017" name="Nat. Commun.">
        <title>Internalization of a polysialic acid-binding Escherichia coli bacteriophage into eukaryotic neuroblastoma cells.</title>
        <authorList>
            <person name="Lehti T.A."/>
            <person name="Pajunen M.I."/>
            <person name="Skog M.S."/>
            <person name="Finne J."/>
        </authorList>
    </citation>
    <scope>NUCLEOTIDE SEQUENCE [LARGE SCALE GENOMIC DNA]</scope>
</reference>
<sequence>MYKLVLNAGDYVRNINEASRRYRCRGVVDRVSENMYHVEYDDGVKASYHKKTAHKYLEKVVEVNNQCKCIHDEVCDKCRRQAIKAFTFAQRYGSMYGTGHKTLAEAAWKTLQFEHSNGRRTTLKKERRNVITGKTQSEMIKQCGTALGVTQFNTRALGKSTGQAMVKIGEAMMHPNVPVRIMDVDHAITEQGTQRRVINKHFADTIEGIIRKQGLKGLHILNGEELLYLPIVTEETYVNI</sequence>
<keyword evidence="2" id="KW-1185">Reference proteome</keyword>
<proteinExistence type="predicted"/>
<evidence type="ECO:0000313" key="2">
    <source>
        <dbReference type="Proteomes" id="UP000241961"/>
    </source>
</evidence>
<organism evidence="1 2">
    <name type="scientific">Escherichia phage mutPK1A2</name>
    <dbReference type="NCBI Taxonomy" id="2783800"/>
    <lineage>
        <taxon>Viruses</taxon>
        <taxon>Duplodnaviria</taxon>
        <taxon>Heunggongvirae</taxon>
        <taxon>Uroviricota</taxon>
        <taxon>Caudoviricetes</taxon>
        <taxon>Autographivirales</taxon>
        <taxon>Autosignataviridae</taxon>
        <taxon>Molineuxvirinae</taxon>
        <taxon>Vectrevirus</taxon>
        <taxon>Vectrevirus mutPK1A2</taxon>
    </lineage>
</organism>
<dbReference type="Proteomes" id="UP000241961">
    <property type="component" value="Segment"/>
</dbReference>
<protein>
    <submittedName>
        <fullName evidence="1">Uncharacterized protein</fullName>
    </submittedName>
</protein>
<evidence type="ECO:0000313" key="1">
    <source>
        <dbReference type="EMBL" id="ATS93314.1"/>
    </source>
</evidence>